<gene>
    <name evidence="1" type="ORF">E6O75_ATG01752</name>
</gene>
<evidence type="ECO:0000313" key="2">
    <source>
        <dbReference type="Proteomes" id="UP000298493"/>
    </source>
</evidence>
<keyword evidence="2" id="KW-1185">Reference proteome</keyword>
<proteinExistence type="predicted"/>
<accession>A0A4Z1NYL1</accession>
<comment type="caution">
    <text evidence="1">The sequence shown here is derived from an EMBL/GenBank/DDBJ whole genome shotgun (WGS) entry which is preliminary data.</text>
</comment>
<dbReference type="Proteomes" id="UP000298493">
    <property type="component" value="Unassembled WGS sequence"/>
</dbReference>
<name>A0A4Z1NYL1_9PEZI</name>
<evidence type="ECO:0000313" key="1">
    <source>
        <dbReference type="EMBL" id="TID13774.1"/>
    </source>
</evidence>
<organism evidence="1 2">
    <name type="scientific">Venturia nashicola</name>
    <dbReference type="NCBI Taxonomy" id="86259"/>
    <lineage>
        <taxon>Eukaryota</taxon>
        <taxon>Fungi</taxon>
        <taxon>Dikarya</taxon>
        <taxon>Ascomycota</taxon>
        <taxon>Pezizomycotina</taxon>
        <taxon>Dothideomycetes</taxon>
        <taxon>Pleosporomycetidae</taxon>
        <taxon>Venturiales</taxon>
        <taxon>Venturiaceae</taxon>
        <taxon>Venturia</taxon>
    </lineage>
</organism>
<sequence length="120" mass="13674">MYTSANYQRNHPIISVTHLHMLVHHLFERAALHPSRFSDEAGFLDLRLEKREEILLAGWLLFAHLQSNKQFWAYNFPKSFFTSLLEKSVDIAEITSNPADGVTLWCGHVSCSSSTLLSIA</sequence>
<dbReference type="EMBL" id="SNSC02000025">
    <property type="protein sequence ID" value="TID13774.1"/>
    <property type="molecule type" value="Genomic_DNA"/>
</dbReference>
<protein>
    <submittedName>
        <fullName evidence="1">Uncharacterized protein</fullName>
    </submittedName>
</protein>
<dbReference type="AlphaFoldDB" id="A0A4Z1NYL1"/>
<reference evidence="1 2" key="1">
    <citation type="submission" date="2019-04" db="EMBL/GenBank/DDBJ databases">
        <title>High contiguity whole genome sequence and gene annotation resource for two Venturia nashicola isolates.</title>
        <authorList>
            <person name="Prokchorchik M."/>
            <person name="Won K."/>
            <person name="Lee Y."/>
            <person name="Choi E.D."/>
            <person name="Segonzac C."/>
            <person name="Sohn K.H."/>
        </authorList>
    </citation>
    <scope>NUCLEOTIDE SEQUENCE [LARGE SCALE GENOMIC DNA]</scope>
    <source>
        <strain evidence="1 2">PRI2</strain>
    </source>
</reference>